<protein>
    <submittedName>
        <fullName evidence="3">Response regulator</fullName>
    </submittedName>
</protein>
<sequence>MTAVRVFIAEDNPTILHNLIDTLREVAYVDPVGTADAEAEAVHWLLSHVDEWDLAIVDLFLKRGSGLRILEALQDRDPARKIVVLSNHASTDMRRKCAQLGADAVFDKASELDDLVDFCLRRREVPHSMY</sequence>
<dbReference type="RefSeq" id="WP_340336110.1">
    <property type="nucleotide sequence ID" value="NZ_JBBKZS010000006.1"/>
</dbReference>
<name>A0ABU8X889_9BURK</name>
<dbReference type="CDD" id="cd00156">
    <property type="entry name" value="REC"/>
    <property type="match status" value="1"/>
</dbReference>
<dbReference type="InterPro" id="IPR011006">
    <property type="entry name" value="CheY-like_superfamily"/>
</dbReference>
<dbReference type="InterPro" id="IPR051015">
    <property type="entry name" value="EvgA-like"/>
</dbReference>
<dbReference type="PROSITE" id="PS50110">
    <property type="entry name" value="RESPONSE_REGULATORY"/>
    <property type="match status" value="1"/>
</dbReference>
<evidence type="ECO:0000313" key="4">
    <source>
        <dbReference type="Proteomes" id="UP001367030"/>
    </source>
</evidence>
<gene>
    <name evidence="3" type="ORF">WKW79_15730</name>
</gene>
<accession>A0ABU8X889</accession>
<keyword evidence="1" id="KW-0597">Phosphoprotein</keyword>
<reference evidence="3 4" key="1">
    <citation type="submission" date="2024-03" db="EMBL/GenBank/DDBJ databases">
        <title>Novel species of the genus Variovorax.</title>
        <authorList>
            <person name="Liu Q."/>
            <person name="Xin Y.-H."/>
        </authorList>
    </citation>
    <scope>NUCLEOTIDE SEQUENCE [LARGE SCALE GENOMIC DNA]</scope>
    <source>
        <strain evidence="3 4">KACC 18901</strain>
    </source>
</reference>
<dbReference type="PANTHER" id="PTHR45566:SF1">
    <property type="entry name" value="HTH-TYPE TRANSCRIPTIONAL REGULATOR YHJB-RELATED"/>
    <property type="match status" value="1"/>
</dbReference>
<feature type="modified residue" description="4-aspartylphosphate" evidence="1">
    <location>
        <position position="58"/>
    </location>
</feature>
<dbReference type="SUPFAM" id="SSF52172">
    <property type="entry name" value="CheY-like"/>
    <property type="match status" value="1"/>
</dbReference>
<evidence type="ECO:0000256" key="1">
    <source>
        <dbReference type="PROSITE-ProRule" id="PRU00169"/>
    </source>
</evidence>
<dbReference type="SMART" id="SM00448">
    <property type="entry name" value="REC"/>
    <property type="match status" value="1"/>
</dbReference>
<keyword evidence="4" id="KW-1185">Reference proteome</keyword>
<organism evidence="3 4">
    <name type="scientific">Variovorax robiniae</name>
    <dbReference type="NCBI Taxonomy" id="1836199"/>
    <lineage>
        <taxon>Bacteria</taxon>
        <taxon>Pseudomonadati</taxon>
        <taxon>Pseudomonadota</taxon>
        <taxon>Betaproteobacteria</taxon>
        <taxon>Burkholderiales</taxon>
        <taxon>Comamonadaceae</taxon>
        <taxon>Variovorax</taxon>
    </lineage>
</organism>
<dbReference type="Gene3D" id="3.40.50.2300">
    <property type="match status" value="1"/>
</dbReference>
<evidence type="ECO:0000313" key="3">
    <source>
        <dbReference type="EMBL" id="MEJ8856030.1"/>
    </source>
</evidence>
<dbReference type="InterPro" id="IPR001789">
    <property type="entry name" value="Sig_transdc_resp-reg_receiver"/>
</dbReference>
<dbReference type="Proteomes" id="UP001367030">
    <property type="component" value="Unassembled WGS sequence"/>
</dbReference>
<feature type="domain" description="Response regulatory" evidence="2">
    <location>
        <begin position="5"/>
        <end position="123"/>
    </location>
</feature>
<dbReference type="EMBL" id="JBBKZS010000006">
    <property type="protein sequence ID" value="MEJ8856030.1"/>
    <property type="molecule type" value="Genomic_DNA"/>
</dbReference>
<dbReference type="PANTHER" id="PTHR45566">
    <property type="entry name" value="HTH-TYPE TRANSCRIPTIONAL REGULATOR YHJB-RELATED"/>
    <property type="match status" value="1"/>
</dbReference>
<comment type="caution">
    <text evidence="3">The sequence shown here is derived from an EMBL/GenBank/DDBJ whole genome shotgun (WGS) entry which is preliminary data.</text>
</comment>
<dbReference type="Pfam" id="PF00072">
    <property type="entry name" value="Response_reg"/>
    <property type="match status" value="1"/>
</dbReference>
<proteinExistence type="predicted"/>
<evidence type="ECO:0000259" key="2">
    <source>
        <dbReference type="PROSITE" id="PS50110"/>
    </source>
</evidence>